<keyword evidence="1" id="KW-1003">Cell membrane</keyword>
<comment type="caution">
    <text evidence="7">The sequence shown here is derived from an EMBL/GenBank/DDBJ whole genome shotgun (WGS) entry which is preliminary data.</text>
</comment>
<evidence type="ECO:0000256" key="2">
    <source>
        <dbReference type="ARBA" id="ARBA00022692"/>
    </source>
</evidence>
<evidence type="ECO:0000313" key="7">
    <source>
        <dbReference type="EMBL" id="KRM18413.1"/>
    </source>
</evidence>
<keyword evidence="8" id="KW-1185">Reference proteome</keyword>
<accession>A0A0R1WLP6</accession>
<dbReference type="RefSeq" id="WP_057890939.1">
    <property type="nucleotide sequence ID" value="NZ_AZFV01000002.1"/>
</dbReference>
<keyword evidence="3 5" id="KW-1133">Transmembrane helix</keyword>
<evidence type="ECO:0000256" key="3">
    <source>
        <dbReference type="ARBA" id="ARBA00022989"/>
    </source>
</evidence>
<feature type="domain" description="Lipopolysaccharide assembly protein A" evidence="6">
    <location>
        <begin position="25"/>
        <end position="81"/>
    </location>
</feature>
<feature type="transmembrane region" description="Helical" evidence="5">
    <location>
        <begin position="7"/>
        <end position="26"/>
    </location>
</feature>
<dbReference type="EMBL" id="AZFV01000002">
    <property type="protein sequence ID" value="KRM18413.1"/>
    <property type="molecule type" value="Genomic_DNA"/>
</dbReference>
<evidence type="ECO:0000259" key="6">
    <source>
        <dbReference type="Pfam" id="PF06305"/>
    </source>
</evidence>
<dbReference type="STRING" id="1423774.FD31_GL000959"/>
<dbReference type="InterPro" id="IPR010445">
    <property type="entry name" value="LapA_dom"/>
</dbReference>
<proteinExistence type="predicted"/>
<keyword evidence="2 5" id="KW-0812">Transmembrane</keyword>
<gene>
    <name evidence="7" type="ORF">FD31_GL000959</name>
</gene>
<keyword evidence="4 5" id="KW-0472">Membrane</keyword>
<protein>
    <recommendedName>
        <fullName evidence="6">Lipopolysaccharide assembly protein A domain-containing protein</fullName>
    </recommendedName>
</protein>
<evidence type="ECO:0000256" key="1">
    <source>
        <dbReference type="ARBA" id="ARBA00022475"/>
    </source>
</evidence>
<name>A0A0R1WLP6_9LACO</name>
<evidence type="ECO:0000256" key="4">
    <source>
        <dbReference type="ARBA" id="ARBA00023136"/>
    </source>
</evidence>
<dbReference type="AlphaFoldDB" id="A0A0R1WLP6"/>
<dbReference type="PANTHER" id="PTHR41335">
    <property type="entry name" value="MEMBRANE PROTEIN-RELATED"/>
    <property type="match status" value="1"/>
</dbReference>
<evidence type="ECO:0000256" key="5">
    <source>
        <dbReference type="SAM" id="Phobius"/>
    </source>
</evidence>
<sequence>MKGKQSRFVIGLVITLIVVIFAVLNVNPVTVSFGFTKIKLPLIILIIVTLLLGAVITLLLATTGKKNDDDFNRHAKKQISRVKVSNDNQIADALKENNAKKQTK</sequence>
<evidence type="ECO:0000313" key="8">
    <source>
        <dbReference type="Proteomes" id="UP000051302"/>
    </source>
</evidence>
<feature type="transmembrane region" description="Helical" evidence="5">
    <location>
        <begin position="38"/>
        <end position="61"/>
    </location>
</feature>
<dbReference type="Pfam" id="PF06305">
    <property type="entry name" value="LapA_dom"/>
    <property type="match status" value="1"/>
</dbReference>
<organism evidence="7 8">
    <name type="scientific">Companilactobacillus nantensis DSM 16982</name>
    <dbReference type="NCBI Taxonomy" id="1423774"/>
    <lineage>
        <taxon>Bacteria</taxon>
        <taxon>Bacillati</taxon>
        <taxon>Bacillota</taxon>
        <taxon>Bacilli</taxon>
        <taxon>Lactobacillales</taxon>
        <taxon>Lactobacillaceae</taxon>
        <taxon>Companilactobacillus</taxon>
    </lineage>
</organism>
<reference evidence="7 8" key="1">
    <citation type="journal article" date="2015" name="Genome Announc.">
        <title>Expanding the biotechnology potential of lactobacilli through comparative genomics of 213 strains and associated genera.</title>
        <authorList>
            <person name="Sun Z."/>
            <person name="Harris H.M."/>
            <person name="McCann A."/>
            <person name="Guo C."/>
            <person name="Argimon S."/>
            <person name="Zhang W."/>
            <person name="Yang X."/>
            <person name="Jeffery I.B."/>
            <person name="Cooney J.C."/>
            <person name="Kagawa T.F."/>
            <person name="Liu W."/>
            <person name="Song Y."/>
            <person name="Salvetti E."/>
            <person name="Wrobel A."/>
            <person name="Rasinkangas P."/>
            <person name="Parkhill J."/>
            <person name="Rea M.C."/>
            <person name="O'Sullivan O."/>
            <person name="Ritari J."/>
            <person name="Douillard F.P."/>
            <person name="Paul Ross R."/>
            <person name="Yang R."/>
            <person name="Briner A.E."/>
            <person name="Felis G.E."/>
            <person name="de Vos W.M."/>
            <person name="Barrangou R."/>
            <person name="Klaenhammer T.R."/>
            <person name="Caufield P.W."/>
            <person name="Cui Y."/>
            <person name="Zhang H."/>
            <person name="O'Toole P.W."/>
        </authorList>
    </citation>
    <scope>NUCLEOTIDE SEQUENCE [LARGE SCALE GENOMIC DNA]</scope>
    <source>
        <strain evidence="7 8">DSM 16982</strain>
    </source>
</reference>
<dbReference type="GO" id="GO:0005886">
    <property type="term" value="C:plasma membrane"/>
    <property type="evidence" value="ECO:0007669"/>
    <property type="project" value="InterPro"/>
</dbReference>
<dbReference type="Proteomes" id="UP000051302">
    <property type="component" value="Unassembled WGS sequence"/>
</dbReference>
<dbReference type="PATRIC" id="fig|1423774.3.peg.1000"/>
<dbReference type="PANTHER" id="PTHR41335:SF1">
    <property type="entry name" value="MEMBRANE PROTEIN"/>
    <property type="match status" value="1"/>
</dbReference>